<evidence type="ECO:0000313" key="7">
    <source>
        <dbReference type="Proteomes" id="UP000425916"/>
    </source>
</evidence>
<feature type="domain" description="D-isomer specific 2-hydroxyacid dehydrogenase catalytic" evidence="4">
    <location>
        <begin position="9"/>
        <end position="313"/>
    </location>
</feature>
<comment type="similarity">
    <text evidence="1 3">Belongs to the D-isomer specific 2-hydroxyacid dehydrogenase family.</text>
</comment>
<dbReference type="RefSeq" id="WP_170290872.1">
    <property type="nucleotide sequence ID" value="NZ_CP046244.1"/>
</dbReference>
<evidence type="ECO:0000259" key="4">
    <source>
        <dbReference type="Pfam" id="PF00389"/>
    </source>
</evidence>
<dbReference type="PANTHER" id="PTHR42938:SF25">
    <property type="entry name" value="D-ISOMER SPECIFIC 2-HYDROXYACID DEHYDROGENASE FAMILY PROTEIN"/>
    <property type="match status" value="1"/>
</dbReference>
<dbReference type="EMBL" id="CP046244">
    <property type="protein sequence ID" value="QGP90988.1"/>
    <property type="molecule type" value="Genomic_DNA"/>
</dbReference>
<keyword evidence="7" id="KW-1185">Reference proteome</keyword>
<dbReference type="InterPro" id="IPR029753">
    <property type="entry name" value="D-isomer_DH_CS"/>
</dbReference>
<reference evidence="6 7" key="1">
    <citation type="submission" date="2019-11" db="EMBL/GenBank/DDBJ databases">
        <title>Genome sequence of Moorella glycerini DSM11254.</title>
        <authorList>
            <person name="Poehlein A."/>
            <person name="Boeer T."/>
            <person name="Daniel R."/>
        </authorList>
    </citation>
    <scope>NUCLEOTIDE SEQUENCE [LARGE SCALE GENOMIC DNA]</scope>
    <source>
        <strain evidence="6 7">DSM 11254</strain>
    </source>
</reference>
<dbReference type="PANTHER" id="PTHR42938">
    <property type="entry name" value="FORMATE DEHYDROGENASE 1"/>
    <property type="match status" value="1"/>
</dbReference>
<dbReference type="Pfam" id="PF00389">
    <property type="entry name" value="2-Hacid_dh"/>
    <property type="match status" value="1"/>
</dbReference>
<dbReference type="Gene3D" id="3.40.50.720">
    <property type="entry name" value="NAD(P)-binding Rossmann-like Domain"/>
    <property type="match status" value="2"/>
</dbReference>
<dbReference type="InterPro" id="IPR006140">
    <property type="entry name" value="D-isomer_DH_NAD-bd"/>
</dbReference>
<evidence type="ECO:0000256" key="3">
    <source>
        <dbReference type="RuleBase" id="RU003719"/>
    </source>
</evidence>
<dbReference type="InterPro" id="IPR036291">
    <property type="entry name" value="NAD(P)-bd_dom_sf"/>
</dbReference>
<evidence type="ECO:0000256" key="2">
    <source>
        <dbReference type="ARBA" id="ARBA00023002"/>
    </source>
</evidence>
<accession>A0A6I5ZMA1</accession>
<dbReference type="PROSITE" id="PS00671">
    <property type="entry name" value="D_2_HYDROXYACID_DH_3"/>
    <property type="match status" value="1"/>
</dbReference>
<dbReference type="Pfam" id="PF02826">
    <property type="entry name" value="2-Hacid_dh_C"/>
    <property type="match status" value="1"/>
</dbReference>
<dbReference type="EC" id="1.-.-.-" evidence="6"/>
<sequence length="317" mass="34313">MHIGLLSKSPNTIQVLEKELAEHHLVVIQNKEQLLGEVESLEILVTSSMGFPLNFVNREIFEKARRLQLIQHFGVAADVVDLSIAQEFGVPVANVPGLNTVAVAELGIYLIFALARRARLAAQMVEEKRLGEPVGTEVAGKTLGVVGLGRIGTALALRVKGLGMRVLAVTENPTPGLARALGIELVQTPEYLIDLLAQSDYVVLTLPLNEKTVGLIGPRELAAMRPGAYLINLSRGPLIDREALLHALQSGRLGGFATDAAWEEPADPNDCIFTQPNVILTPHIGATTREVLEATARVVRENVDRVARGEKPLYMLT</sequence>
<dbReference type="GO" id="GO:0051287">
    <property type="term" value="F:NAD binding"/>
    <property type="evidence" value="ECO:0007669"/>
    <property type="project" value="InterPro"/>
</dbReference>
<proteinExistence type="inferred from homology"/>
<protein>
    <submittedName>
        <fullName evidence="6">2-hydroxyacid dehydrogenase</fullName>
        <ecNumber evidence="6">1.-.-.-</ecNumber>
    </submittedName>
</protein>
<dbReference type="AlphaFoldDB" id="A0A6I5ZMA1"/>
<keyword evidence="2 3" id="KW-0560">Oxidoreductase</keyword>
<dbReference type="SUPFAM" id="SSF51735">
    <property type="entry name" value="NAD(P)-binding Rossmann-fold domains"/>
    <property type="match status" value="1"/>
</dbReference>
<evidence type="ECO:0000313" key="6">
    <source>
        <dbReference type="EMBL" id="QGP90988.1"/>
    </source>
</evidence>
<dbReference type="Proteomes" id="UP000425916">
    <property type="component" value="Chromosome"/>
</dbReference>
<organism evidence="6 7">
    <name type="scientific">Neomoorella glycerini</name>
    <dbReference type="NCBI Taxonomy" id="55779"/>
    <lineage>
        <taxon>Bacteria</taxon>
        <taxon>Bacillati</taxon>
        <taxon>Bacillota</taxon>
        <taxon>Clostridia</taxon>
        <taxon>Neomoorellales</taxon>
        <taxon>Neomoorellaceae</taxon>
        <taxon>Neomoorella</taxon>
    </lineage>
</organism>
<dbReference type="InterPro" id="IPR006139">
    <property type="entry name" value="D-isomer_2_OHA_DH_cat_dom"/>
</dbReference>
<gene>
    <name evidence="6" type="ORF">MGLY_03110</name>
</gene>
<name>A0A6I5ZMA1_9FIRM</name>
<evidence type="ECO:0000256" key="1">
    <source>
        <dbReference type="ARBA" id="ARBA00005854"/>
    </source>
</evidence>
<dbReference type="GO" id="GO:0004617">
    <property type="term" value="F:phosphoglycerate dehydrogenase activity"/>
    <property type="evidence" value="ECO:0007669"/>
    <property type="project" value="TreeGrafter"/>
</dbReference>
<dbReference type="SUPFAM" id="SSF52283">
    <property type="entry name" value="Formate/glycerate dehydrogenase catalytic domain-like"/>
    <property type="match status" value="1"/>
</dbReference>
<feature type="domain" description="D-isomer specific 2-hydroxyacid dehydrogenase NAD-binding" evidence="5">
    <location>
        <begin position="109"/>
        <end position="285"/>
    </location>
</feature>
<evidence type="ECO:0000259" key="5">
    <source>
        <dbReference type="Pfam" id="PF02826"/>
    </source>
</evidence>